<evidence type="ECO:0008006" key="3">
    <source>
        <dbReference type="Google" id="ProtNLM"/>
    </source>
</evidence>
<accession>A0A1E3UGM1</accession>
<dbReference type="EMBL" id="MEHA01000011">
    <property type="protein sequence ID" value="ODR50346.1"/>
    <property type="molecule type" value="Genomic_DNA"/>
</dbReference>
<sequence>MERIGNERTGANNLVLQVAGGQVIEQGTMVALNTDGYAVPAAKAADLVIAGVAQSYANNRQGADGAEVVSVRRGAFVMAADATIKETDLLKTAYMVNATTLTLTAEGSSPVGAILEVAADGVTVQVGTMGMDITVNVPVTPGA</sequence>
<dbReference type="OrthoDB" id="2059848at2"/>
<comment type="caution">
    <text evidence="1">The sequence shown here is derived from an EMBL/GenBank/DDBJ whole genome shotgun (WGS) entry which is preliminary data.</text>
</comment>
<name>A0A1E3UGM1_9FIRM</name>
<dbReference type="Proteomes" id="UP000094271">
    <property type="component" value="Unassembled WGS sequence"/>
</dbReference>
<reference evidence="1 2" key="1">
    <citation type="submission" date="2016-08" db="EMBL/GenBank/DDBJ databases">
        <authorList>
            <person name="Seilhamer J.J."/>
        </authorList>
    </citation>
    <scope>NUCLEOTIDE SEQUENCE [LARGE SCALE GENOMIC DNA]</scope>
    <source>
        <strain evidence="1 2">NML150140-1</strain>
    </source>
</reference>
<dbReference type="AlphaFoldDB" id="A0A1E3UGM1"/>
<dbReference type="RefSeq" id="WP_069431722.1">
    <property type="nucleotide sequence ID" value="NZ_MEHA01000011.1"/>
</dbReference>
<protein>
    <recommendedName>
        <fullName evidence="3">DUF2190 family protein</fullName>
    </recommendedName>
</protein>
<gene>
    <name evidence="1" type="ORF">BEI59_15935</name>
</gene>
<proteinExistence type="predicted"/>
<organism evidence="1 2">
    <name type="scientific">Eisenbergiella tayi</name>
    <dbReference type="NCBI Taxonomy" id="1432052"/>
    <lineage>
        <taxon>Bacteria</taxon>
        <taxon>Bacillati</taxon>
        <taxon>Bacillota</taxon>
        <taxon>Clostridia</taxon>
        <taxon>Lachnospirales</taxon>
        <taxon>Lachnospiraceae</taxon>
        <taxon>Eisenbergiella</taxon>
    </lineage>
</organism>
<evidence type="ECO:0000313" key="1">
    <source>
        <dbReference type="EMBL" id="ODR50346.1"/>
    </source>
</evidence>
<evidence type="ECO:0000313" key="2">
    <source>
        <dbReference type="Proteomes" id="UP000094271"/>
    </source>
</evidence>